<dbReference type="PANTHER" id="PTHR30483">
    <property type="entry name" value="LEUCINE-SPECIFIC-BINDING PROTEIN"/>
    <property type="match status" value="1"/>
</dbReference>
<evidence type="ECO:0000256" key="1">
    <source>
        <dbReference type="ARBA" id="ARBA00022448"/>
    </source>
</evidence>
<keyword evidence="4" id="KW-0812">Transmembrane</keyword>
<organism evidence="6 7">
    <name type="scientific">Thermoproteota archaeon</name>
    <dbReference type="NCBI Taxonomy" id="2056631"/>
    <lineage>
        <taxon>Archaea</taxon>
        <taxon>Thermoproteota</taxon>
    </lineage>
</organism>
<keyword evidence="4" id="KW-1133">Transmembrane helix</keyword>
<evidence type="ECO:0000313" key="7">
    <source>
        <dbReference type="Proteomes" id="UP000281962"/>
    </source>
</evidence>
<evidence type="ECO:0000256" key="3">
    <source>
        <dbReference type="ARBA" id="ARBA00022970"/>
    </source>
</evidence>
<dbReference type="InterPro" id="IPR051010">
    <property type="entry name" value="BCAA_transport"/>
</dbReference>
<dbReference type="SUPFAM" id="SSF53822">
    <property type="entry name" value="Periplasmic binding protein-like I"/>
    <property type="match status" value="1"/>
</dbReference>
<evidence type="ECO:0000259" key="5">
    <source>
        <dbReference type="Pfam" id="PF13458"/>
    </source>
</evidence>
<dbReference type="InterPro" id="IPR028081">
    <property type="entry name" value="Leu-bd"/>
</dbReference>
<feature type="domain" description="Leucine-binding protein" evidence="5">
    <location>
        <begin position="40"/>
        <end position="403"/>
    </location>
</feature>
<dbReference type="Proteomes" id="UP000281962">
    <property type="component" value="Unassembled WGS sequence"/>
</dbReference>
<reference evidence="6 7" key="1">
    <citation type="submission" date="2018-06" db="EMBL/GenBank/DDBJ databases">
        <title>Extensive metabolic versatility and redundancy in microbially diverse, dynamic hydrothermal sediments.</title>
        <authorList>
            <person name="Dombrowski N."/>
            <person name="Teske A."/>
            <person name="Baker B.J."/>
        </authorList>
    </citation>
    <scope>NUCLEOTIDE SEQUENCE [LARGE SCALE GENOMIC DNA]</scope>
    <source>
        <strain evidence="6">B30_G17</strain>
    </source>
</reference>
<sequence length="433" mass="48204">MARRVSPRLLLGVVILIIVICAVAGYYVYETYFKPPVIKEVKIGVVLPLTGPASKEGWIARRGIELAVEHINRKGGVKSLGGAKIVLIFADSQGKPEVGMAEAERLITVEKVHALTGCYQSAVTLPVAGVAEKYKMPFMVADAISDAITEQGYKYVFRVHGKASWYGRDAVRFIVDMNKKYGTNFKTIGLVYEDDEFGKSSAEGFKKYLKELAPEYEIVFEEPYPLTIADLTPLVTKLKAANPDIVVHVAYVSDAILFMKALKVSGWYPKAYLGLGAAGQSHWDYIKSLGKDVEYVFTQTEWQPDLLLSKKLARFKWVNDEYKAKYGEDMVGIAADCYTSTWILYYAIEKAGSVDPDKIRDALASIVLELPSEEIPVILPYPKIDLTRPDGQNPYTAICVAQILEGKFRIVWPVEYATVEAVWPAPSWGERSS</sequence>
<comment type="caution">
    <text evidence="6">The sequence shown here is derived from an EMBL/GenBank/DDBJ whole genome shotgun (WGS) entry which is preliminary data.</text>
</comment>
<keyword evidence="1" id="KW-0813">Transport</keyword>
<keyword evidence="2" id="KW-0732">Signal</keyword>
<keyword evidence="4" id="KW-0472">Membrane</keyword>
<dbReference type="PANTHER" id="PTHR30483:SF37">
    <property type="entry name" value="ABC TRANSPORTER SUBSTRATE-BINDING PROTEIN"/>
    <property type="match status" value="1"/>
</dbReference>
<gene>
    <name evidence="6" type="ORF">DRJ21_00290</name>
</gene>
<dbReference type="InterPro" id="IPR000709">
    <property type="entry name" value="Leu_Ile_Val-bd"/>
</dbReference>
<feature type="transmembrane region" description="Helical" evidence="4">
    <location>
        <begin position="9"/>
        <end position="29"/>
    </location>
</feature>
<keyword evidence="3" id="KW-0029">Amino-acid transport</keyword>
<dbReference type="CDD" id="cd06340">
    <property type="entry name" value="PBP1_ABC_ligand_binding-like"/>
    <property type="match status" value="1"/>
</dbReference>
<dbReference type="Pfam" id="PF13458">
    <property type="entry name" value="Peripla_BP_6"/>
    <property type="match status" value="1"/>
</dbReference>
<accession>A0A497EVV3</accession>
<evidence type="ECO:0000256" key="4">
    <source>
        <dbReference type="SAM" id="Phobius"/>
    </source>
</evidence>
<dbReference type="InterPro" id="IPR028082">
    <property type="entry name" value="Peripla_BP_I"/>
</dbReference>
<dbReference type="AlphaFoldDB" id="A0A497EVV3"/>
<proteinExistence type="predicted"/>
<dbReference type="EMBL" id="QMQY01000005">
    <property type="protein sequence ID" value="RLE51365.1"/>
    <property type="molecule type" value="Genomic_DNA"/>
</dbReference>
<protein>
    <submittedName>
        <fullName evidence="6">ABC transporter substrate-binding protein</fullName>
    </submittedName>
</protein>
<dbReference type="GO" id="GO:0006865">
    <property type="term" value="P:amino acid transport"/>
    <property type="evidence" value="ECO:0007669"/>
    <property type="project" value="UniProtKB-KW"/>
</dbReference>
<dbReference type="PRINTS" id="PR00337">
    <property type="entry name" value="LEUILEVALBP"/>
</dbReference>
<evidence type="ECO:0000256" key="2">
    <source>
        <dbReference type="ARBA" id="ARBA00022729"/>
    </source>
</evidence>
<evidence type="ECO:0000313" key="6">
    <source>
        <dbReference type="EMBL" id="RLE51365.1"/>
    </source>
</evidence>
<dbReference type="Gene3D" id="3.40.50.2300">
    <property type="match status" value="2"/>
</dbReference>
<name>A0A497EVV3_9CREN</name>